<dbReference type="GO" id="GO:0005737">
    <property type="term" value="C:cytoplasm"/>
    <property type="evidence" value="ECO:0007669"/>
    <property type="project" value="TreeGrafter"/>
</dbReference>
<dbReference type="SUPFAM" id="SSF52317">
    <property type="entry name" value="Class I glutamine amidotransferase-like"/>
    <property type="match status" value="1"/>
</dbReference>
<dbReference type="Gene3D" id="3.40.50.880">
    <property type="match status" value="1"/>
</dbReference>
<dbReference type="PANTHER" id="PTHR48094:SF12">
    <property type="entry name" value="PARKINSON DISEASE PROTEIN 7 HOMOLOG"/>
    <property type="match status" value="1"/>
</dbReference>
<proteinExistence type="predicted"/>
<sequence length="198" mass="21980">MTEKHVAVLLADGFEEGEAVVFIDIMRRLDIKVTVLSCMETTALNTYFETRITADDVLKNGYDNTYDAVMMPGGPQGTDNLSANPMVIDFLKRHISEGKYICALCSSGAKVLAAHNLLEGRAYTTGDKLAEKFSDGQYLDKKVVVTDNFITGKGLGVSFEFSFTVAKMLLADNQEKVDWQASHIYFDHWPLATGHWPL</sequence>
<dbReference type="InterPro" id="IPR002818">
    <property type="entry name" value="DJ-1/PfpI"/>
</dbReference>
<dbReference type="InterPro" id="IPR029062">
    <property type="entry name" value="Class_I_gatase-like"/>
</dbReference>
<dbReference type="InterPro" id="IPR050325">
    <property type="entry name" value="Prot/Nucl_acid_deglycase"/>
</dbReference>
<evidence type="ECO:0000259" key="1">
    <source>
        <dbReference type="Pfam" id="PF01965"/>
    </source>
</evidence>
<protein>
    <submittedName>
        <fullName evidence="2">DJ-1/PfpI family protein</fullName>
    </submittedName>
</protein>
<dbReference type="OrthoDB" id="9792284at2"/>
<dbReference type="PANTHER" id="PTHR48094">
    <property type="entry name" value="PROTEIN/NUCLEIC ACID DEGLYCASE DJ-1-RELATED"/>
    <property type="match status" value="1"/>
</dbReference>
<dbReference type="Pfam" id="PF01965">
    <property type="entry name" value="DJ-1_PfpI"/>
    <property type="match status" value="1"/>
</dbReference>
<comment type="caution">
    <text evidence="2">The sequence shown here is derived from an EMBL/GenBank/DDBJ whole genome shotgun (WGS) entry which is preliminary data.</text>
</comment>
<accession>A0A444JS40</accession>
<evidence type="ECO:0000313" key="3">
    <source>
        <dbReference type="Proteomes" id="UP000287563"/>
    </source>
</evidence>
<dbReference type="AlphaFoldDB" id="A0A444JS40"/>
<dbReference type="EMBL" id="RJLM01000003">
    <property type="protein sequence ID" value="RWX55849.1"/>
    <property type="molecule type" value="Genomic_DNA"/>
</dbReference>
<name>A0A444JS40_9GAMM</name>
<feature type="domain" description="DJ-1/PfpI" evidence="1">
    <location>
        <begin position="4"/>
        <end position="167"/>
    </location>
</feature>
<dbReference type="Proteomes" id="UP000287563">
    <property type="component" value="Unassembled WGS sequence"/>
</dbReference>
<gene>
    <name evidence="2" type="ORF">EDI28_11005</name>
</gene>
<dbReference type="CDD" id="cd03135">
    <property type="entry name" value="GATase1_DJ-1"/>
    <property type="match status" value="1"/>
</dbReference>
<evidence type="ECO:0000313" key="2">
    <source>
        <dbReference type="EMBL" id="RWX55849.1"/>
    </source>
</evidence>
<keyword evidence="3" id="KW-1185">Reference proteome</keyword>
<organism evidence="2 3">
    <name type="scientific">Photobacterium chitinilyticum</name>
    <dbReference type="NCBI Taxonomy" id="2485123"/>
    <lineage>
        <taxon>Bacteria</taxon>
        <taxon>Pseudomonadati</taxon>
        <taxon>Pseudomonadota</taxon>
        <taxon>Gammaproteobacteria</taxon>
        <taxon>Vibrionales</taxon>
        <taxon>Vibrionaceae</taxon>
        <taxon>Photobacterium</taxon>
    </lineage>
</organism>
<reference evidence="2 3" key="1">
    <citation type="submission" date="2018-11" db="EMBL/GenBank/DDBJ databases">
        <title>Photobacterium sp. BEI247 sp. nov., a marine bacterium isolated from Yongle Blue Hole in the South China Sea.</title>
        <authorList>
            <person name="Wang X."/>
        </authorList>
    </citation>
    <scope>NUCLEOTIDE SEQUENCE [LARGE SCALE GENOMIC DNA]</scope>
    <source>
        <strain evidence="3">BEI247</strain>
    </source>
</reference>